<keyword evidence="2" id="KW-1133">Transmembrane helix</keyword>
<evidence type="ECO:0000256" key="3">
    <source>
        <dbReference type="SAM" id="SignalP"/>
    </source>
</evidence>
<feature type="region of interest" description="Disordered" evidence="1">
    <location>
        <begin position="136"/>
        <end position="239"/>
    </location>
</feature>
<accession>A0A1I5S5G1</accession>
<keyword evidence="2" id="KW-0812">Transmembrane</keyword>
<proteinExistence type="predicted"/>
<gene>
    <name evidence="4" type="ORF">SAMN05421854_106194</name>
</gene>
<feature type="signal peptide" evidence="3">
    <location>
        <begin position="1"/>
        <end position="20"/>
    </location>
</feature>
<organism evidence="4 5">
    <name type="scientific">Amycolatopsis rubida</name>
    <dbReference type="NCBI Taxonomy" id="112413"/>
    <lineage>
        <taxon>Bacteria</taxon>
        <taxon>Bacillati</taxon>
        <taxon>Actinomycetota</taxon>
        <taxon>Actinomycetes</taxon>
        <taxon>Pseudonocardiales</taxon>
        <taxon>Pseudonocardiaceae</taxon>
        <taxon>Amycolatopsis</taxon>
    </lineage>
</organism>
<evidence type="ECO:0000256" key="2">
    <source>
        <dbReference type="SAM" id="Phobius"/>
    </source>
</evidence>
<evidence type="ECO:0000256" key="1">
    <source>
        <dbReference type="SAM" id="MobiDB-lite"/>
    </source>
</evidence>
<keyword evidence="3" id="KW-0732">Signal</keyword>
<dbReference type="EMBL" id="FOWC01000006">
    <property type="protein sequence ID" value="SFP65965.1"/>
    <property type="molecule type" value="Genomic_DNA"/>
</dbReference>
<protein>
    <submittedName>
        <fullName evidence="4">Uncharacterized protein</fullName>
    </submittedName>
</protein>
<reference evidence="4 5" key="1">
    <citation type="submission" date="2016-10" db="EMBL/GenBank/DDBJ databases">
        <authorList>
            <person name="de Groot N.N."/>
        </authorList>
    </citation>
    <scope>NUCLEOTIDE SEQUENCE [LARGE SCALE GENOMIC DNA]</scope>
    <source>
        <strain evidence="4 5">DSM 44637</strain>
    </source>
</reference>
<feature type="compositionally biased region" description="Low complexity" evidence="1">
    <location>
        <begin position="209"/>
        <end position="239"/>
    </location>
</feature>
<name>A0A1I5S5G1_9PSEU</name>
<feature type="transmembrane region" description="Helical" evidence="2">
    <location>
        <begin position="245"/>
        <end position="264"/>
    </location>
</feature>
<dbReference type="RefSeq" id="WP_067594070.1">
    <property type="nucleotide sequence ID" value="NZ_FOWC01000006.1"/>
</dbReference>
<evidence type="ECO:0000313" key="5">
    <source>
        <dbReference type="Proteomes" id="UP000199137"/>
    </source>
</evidence>
<dbReference type="OrthoDB" id="4401005at2"/>
<sequence length="273" mass="27188">MRRWTAALAAGLLALGGAVAAAPVAAAAPACTTTSGVLVVVDFGSLGGGVVQRCLGTPPDTGYDALRAAGFRTAGTVHDGPAFVCRIDDRPSPAVEPCTDTPPTTAYWSYWDGNAGTNRWEYSNEGAMSATPRAGQIEGWSFGSGQPPHPAVTALIAPPGQPRPQGGAAGPDAPRGPAAGDSAPPQQASAGAQPPPRSSGVARPEERAPSATASAGSSRPSAAGSAPEPAAAASENAGTTGFPTLPVVAFGAIWLLGILAAVLVRRRRKREAG</sequence>
<dbReference type="Proteomes" id="UP000199137">
    <property type="component" value="Unassembled WGS sequence"/>
</dbReference>
<feature type="compositionally biased region" description="Low complexity" evidence="1">
    <location>
        <begin position="163"/>
        <end position="192"/>
    </location>
</feature>
<dbReference type="AlphaFoldDB" id="A0A1I5S5G1"/>
<evidence type="ECO:0000313" key="4">
    <source>
        <dbReference type="EMBL" id="SFP65965.1"/>
    </source>
</evidence>
<dbReference type="STRING" id="112413.SAMN05421854_106194"/>
<keyword evidence="2" id="KW-0472">Membrane</keyword>
<feature type="chain" id="PRO_5039009827" evidence="3">
    <location>
        <begin position="21"/>
        <end position="273"/>
    </location>
</feature>